<dbReference type="InterPro" id="IPR033985">
    <property type="entry name" value="SusD-like_N"/>
</dbReference>
<comment type="similarity">
    <text evidence="2">Belongs to the SusD family.</text>
</comment>
<protein>
    <submittedName>
        <fullName evidence="8">RagB/SusD family nutrient uptake outer membrane protein</fullName>
    </submittedName>
</protein>
<evidence type="ECO:0000259" key="6">
    <source>
        <dbReference type="Pfam" id="PF07980"/>
    </source>
</evidence>
<evidence type="ECO:0000256" key="3">
    <source>
        <dbReference type="ARBA" id="ARBA00022729"/>
    </source>
</evidence>
<dbReference type="RefSeq" id="WP_165295743.1">
    <property type="nucleotide sequence ID" value="NZ_JACNYL010000003.1"/>
</dbReference>
<reference evidence="8 9" key="1">
    <citation type="submission" date="2020-08" db="EMBL/GenBank/DDBJ databases">
        <title>Sphingobacterium sp. DN00404 isolated from aquaculture water.</title>
        <authorList>
            <person name="Zhang M."/>
        </authorList>
    </citation>
    <scope>NUCLEOTIDE SEQUENCE [LARGE SCALE GENOMIC DNA]</scope>
    <source>
        <strain evidence="8 9">KCTC 42746</strain>
    </source>
</reference>
<evidence type="ECO:0000256" key="5">
    <source>
        <dbReference type="ARBA" id="ARBA00023237"/>
    </source>
</evidence>
<feature type="domain" description="RagB/SusD" evidence="6">
    <location>
        <begin position="272"/>
        <end position="541"/>
    </location>
</feature>
<accession>A0ABR7XVG9</accession>
<evidence type="ECO:0000259" key="7">
    <source>
        <dbReference type="Pfam" id="PF14322"/>
    </source>
</evidence>
<dbReference type="Gene3D" id="1.25.40.390">
    <property type="match status" value="1"/>
</dbReference>
<dbReference type="InterPro" id="IPR012944">
    <property type="entry name" value="SusD_RagB_dom"/>
</dbReference>
<dbReference type="SUPFAM" id="SSF48452">
    <property type="entry name" value="TPR-like"/>
    <property type="match status" value="1"/>
</dbReference>
<evidence type="ECO:0000313" key="8">
    <source>
        <dbReference type="EMBL" id="MBD1423056.1"/>
    </source>
</evidence>
<organism evidence="8 9">
    <name type="scientific">Sphingobacterium chuzhouense</name>
    <dbReference type="NCBI Taxonomy" id="1742264"/>
    <lineage>
        <taxon>Bacteria</taxon>
        <taxon>Pseudomonadati</taxon>
        <taxon>Bacteroidota</taxon>
        <taxon>Sphingobacteriia</taxon>
        <taxon>Sphingobacteriales</taxon>
        <taxon>Sphingobacteriaceae</taxon>
        <taxon>Sphingobacterium</taxon>
    </lineage>
</organism>
<dbReference type="InterPro" id="IPR011990">
    <property type="entry name" value="TPR-like_helical_dom_sf"/>
</dbReference>
<dbReference type="CDD" id="cd08977">
    <property type="entry name" value="SusD"/>
    <property type="match status" value="1"/>
</dbReference>
<evidence type="ECO:0000256" key="1">
    <source>
        <dbReference type="ARBA" id="ARBA00004442"/>
    </source>
</evidence>
<name>A0ABR7XVG9_9SPHI</name>
<keyword evidence="9" id="KW-1185">Reference proteome</keyword>
<dbReference type="Pfam" id="PF07980">
    <property type="entry name" value="SusD_RagB"/>
    <property type="match status" value="1"/>
</dbReference>
<dbReference type="EMBL" id="JACNYL010000003">
    <property type="protein sequence ID" value="MBD1423056.1"/>
    <property type="molecule type" value="Genomic_DNA"/>
</dbReference>
<gene>
    <name evidence="8" type="ORF">H8B21_15915</name>
</gene>
<comment type="caution">
    <text evidence="8">The sequence shown here is derived from an EMBL/GenBank/DDBJ whole genome shotgun (WGS) entry which is preliminary data.</text>
</comment>
<evidence type="ECO:0000313" key="9">
    <source>
        <dbReference type="Proteomes" id="UP000651112"/>
    </source>
</evidence>
<feature type="domain" description="SusD-like N-terminal" evidence="7">
    <location>
        <begin position="21"/>
        <end position="215"/>
    </location>
</feature>
<sequence length="541" mass="61476">MKRLIFIFTILFLYGCDVDKYLDKAESGGMTLDEVFGSYALAERYLSNIYSKLPVDYTNKYTNASDDSESPHGTAGENQINNGVFSPASNPFNNWTASYQAIRAANIFLQNADRIPVVNENQNTGKPRMIGEAIFLRAYFYAELFRRWGGIPILTEPLEINENMQIPRNTATEVVKFITDECDKAADLLDIEHPAIHLGRATKGAALALKSRVLLHFASSLHNPSSDAQVWQRAADAAKEVIDLNYYQLHANYKNLFHTRVSREIIFQRTSNYTDFTLQTFVPSHGGQVGITPLQNLVDMYEMTNGELPFLEENPGISPTINPASGYNPDNPYVNRDPRFYMSILYNGSTWRQESVYTYVGASQDGIGGGFNNTTTGYYLAKLVDQNASRIPTVQNGTYYWIYFRYAEVLLNYAEALNEALNAPNTEIYNTINSIRSRPGVEMPPLPSGLSKADMRKRIRNERRIELAFEGHRFFDVKRWRIGAQVVPNAYGMRAVNNSDGTYTYTRFLVENRVYPSHFDLFPIMQTELNRNTALEQNPNY</sequence>
<keyword evidence="4" id="KW-0472">Membrane</keyword>
<dbReference type="Pfam" id="PF14322">
    <property type="entry name" value="SusD-like_3"/>
    <property type="match status" value="1"/>
</dbReference>
<dbReference type="PROSITE" id="PS51257">
    <property type="entry name" value="PROKAR_LIPOPROTEIN"/>
    <property type="match status" value="1"/>
</dbReference>
<evidence type="ECO:0000256" key="2">
    <source>
        <dbReference type="ARBA" id="ARBA00006275"/>
    </source>
</evidence>
<dbReference type="Proteomes" id="UP000651112">
    <property type="component" value="Unassembled WGS sequence"/>
</dbReference>
<keyword evidence="3" id="KW-0732">Signal</keyword>
<proteinExistence type="inferred from homology"/>
<comment type="subcellular location">
    <subcellularLocation>
        <location evidence="1">Cell outer membrane</location>
    </subcellularLocation>
</comment>
<evidence type="ECO:0000256" key="4">
    <source>
        <dbReference type="ARBA" id="ARBA00023136"/>
    </source>
</evidence>
<keyword evidence="5" id="KW-0998">Cell outer membrane</keyword>